<name>A0ABY1QMS3_9BACT</name>
<evidence type="ECO:0000313" key="3">
    <source>
        <dbReference type="Proteomes" id="UP001158067"/>
    </source>
</evidence>
<feature type="region of interest" description="Disordered" evidence="1">
    <location>
        <begin position="1"/>
        <end position="23"/>
    </location>
</feature>
<accession>A0ABY1QMS3</accession>
<comment type="caution">
    <text evidence="2">The sequence shown here is derived from an EMBL/GenBank/DDBJ whole genome shotgun (WGS) entry which is preliminary data.</text>
</comment>
<proteinExistence type="predicted"/>
<sequence>MAKSQSRTHPDLASAPPTGQTQPFTQATLRLSRQVVAYKHVVRLNQSNMDALADIALTYFRTFLFCSSESDIDPDYACKQMESFPEYVATLSDAERVALSAASQRALDFALRPPDEYGYTPAALLSDEERNFLEELASGELYQQWMA</sequence>
<evidence type="ECO:0000256" key="1">
    <source>
        <dbReference type="SAM" id="MobiDB-lite"/>
    </source>
</evidence>
<dbReference type="EMBL" id="FXUG01000020">
    <property type="protein sequence ID" value="SMP75756.1"/>
    <property type="molecule type" value="Genomic_DNA"/>
</dbReference>
<evidence type="ECO:0000313" key="2">
    <source>
        <dbReference type="EMBL" id="SMP75756.1"/>
    </source>
</evidence>
<gene>
    <name evidence="2" type="ORF">SAMN06265222_1202</name>
</gene>
<organism evidence="2 3">
    <name type="scientific">Neorhodopirellula lusitana</name>
    <dbReference type="NCBI Taxonomy" id="445327"/>
    <lineage>
        <taxon>Bacteria</taxon>
        <taxon>Pseudomonadati</taxon>
        <taxon>Planctomycetota</taxon>
        <taxon>Planctomycetia</taxon>
        <taxon>Pirellulales</taxon>
        <taxon>Pirellulaceae</taxon>
        <taxon>Neorhodopirellula</taxon>
    </lineage>
</organism>
<protein>
    <submittedName>
        <fullName evidence="2">Uncharacterized protein</fullName>
    </submittedName>
</protein>
<keyword evidence="3" id="KW-1185">Reference proteome</keyword>
<dbReference type="RefSeq" id="WP_283435099.1">
    <property type="nucleotide sequence ID" value="NZ_FXUG01000020.1"/>
</dbReference>
<reference evidence="2 3" key="1">
    <citation type="submission" date="2017-05" db="EMBL/GenBank/DDBJ databases">
        <authorList>
            <person name="Varghese N."/>
            <person name="Submissions S."/>
        </authorList>
    </citation>
    <scope>NUCLEOTIDE SEQUENCE [LARGE SCALE GENOMIC DNA]</scope>
    <source>
        <strain evidence="2 3">DSM 25457</strain>
    </source>
</reference>
<dbReference type="Proteomes" id="UP001158067">
    <property type="component" value="Unassembled WGS sequence"/>
</dbReference>